<proteinExistence type="predicted"/>
<feature type="region of interest" description="Disordered" evidence="4">
    <location>
        <begin position="1"/>
        <end position="31"/>
    </location>
</feature>
<dbReference type="CDD" id="cd07377">
    <property type="entry name" value="WHTH_GntR"/>
    <property type="match status" value="1"/>
</dbReference>
<keyword evidence="2" id="KW-0238">DNA-binding</keyword>
<dbReference type="EMBL" id="BAABHF010000009">
    <property type="protein sequence ID" value="GAA4484463.1"/>
    <property type="molecule type" value="Genomic_DNA"/>
</dbReference>
<protein>
    <recommendedName>
        <fullName evidence="5">HTH gntR-type domain-containing protein</fullName>
    </recommendedName>
</protein>
<organism evidence="6 7">
    <name type="scientific">Actinoallomurus oryzae</name>
    <dbReference type="NCBI Taxonomy" id="502180"/>
    <lineage>
        <taxon>Bacteria</taxon>
        <taxon>Bacillati</taxon>
        <taxon>Actinomycetota</taxon>
        <taxon>Actinomycetes</taxon>
        <taxon>Streptosporangiales</taxon>
        <taxon>Thermomonosporaceae</taxon>
        <taxon>Actinoallomurus</taxon>
    </lineage>
</organism>
<evidence type="ECO:0000259" key="5">
    <source>
        <dbReference type="PROSITE" id="PS50949"/>
    </source>
</evidence>
<dbReference type="InterPro" id="IPR050679">
    <property type="entry name" value="Bact_HTH_transcr_reg"/>
</dbReference>
<dbReference type="Pfam" id="PF00392">
    <property type="entry name" value="GntR"/>
    <property type="match status" value="1"/>
</dbReference>
<keyword evidence="7" id="KW-1185">Reference proteome</keyword>
<dbReference type="Gene3D" id="1.10.10.10">
    <property type="entry name" value="Winged helix-like DNA-binding domain superfamily/Winged helix DNA-binding domain"/>
    <property type="match status" value="1"/>
</dbReference>
<dbReference type="InterPro" id="IPR000524">
    <property type="entry name" value="Tscrpt_reg_HTH_GntR"/>
</dbReference>
<dbReference type="PANTHER" id="PTHR44846">
    <property type="entry name" value="MANNOSYL-D-GLYCERATE TRANSPORT/METABOLISM SYSTEM REPRESSOR MNGR-RELATED"/>
    <property type="match status" value="1"/>
</dbReference>
<dbReference type="InterPro" id="IPR036390">
    <property type="entry name" value="WH_DNA-bd_sf"/>
</dbReference>
<gene>
    <name evidence="6" type="ORF">GCM10023191_007660</name>
</gene>
<keyword evidence="3" id="KW-0804">Transcription</keyword>
<evidence type="ECO:0000256" key="2">
    <source>
        <dbReference type="ARBA" id="ARBA00023125"/>
    </source>
</evidence>
<keyword evidence="1" id="KW-0805">Transcription regulation</keyword>
<accession>A0ABP8PBF7</accession>
<reference evidence="7" key="1">
    <citation type="journal article" date="2019" name="Int. J. Syst. Evol. Microbiol.">
        <title>The Global Catalogue of Microorganisms (GCM) 10K type strain sequencing project: providing services to taxonomists for standard genome sequencing and annotation.</title>
        <authorList>
            <consortium name="The Broad Institute Genomics Platform"/>
            <consortium name="The Broad Institute Genome Sequencing Center for Infectious Disease"/>
            <person name="Wu L."/>
            <person name="Ma J."/>
        </authorList>
    </citation>
    <scope>NUCLEOTIDE SEQUENCE [LARGE SCALE GENOMIC DNA]</scope>
    <source>
        <strain evidence="7">JCM 17933</strain>
    </source>
</reference>
<dbReference type="SMART" id="SM00345">
    <property type="entry name" value="HTH_GNTR"/>
    <property type="match status" value="1"/>
</dbReference>
<dbReference type="SUPFAM" id="SSF46785">
    <property type="entry name" value="Winged helix' DNA-binding domain"/>
    <property type="match status" value="1"/>
</dbReference>
<comment type="caution">
    <text evidence="6">The sequence shown here is derived from an EMBL/GenBank/DDBJ whole genome shotgun (WGS) entry which is preliminary data.</text>
</comment>
<sequence>MSQSSGWPNLSYAPRDLDGRRTLSDMGNPRPVDRRKQYVRIADDIRRDIASGRYAVGDPLPSVAELATRFGVAKMTISNAIAALRDEGLIQTRQGSPSIVLATPEEAGEEAQGPSEEFQIISAQLQEMRAAIKNMSTRLNDLDERTRHLGDA</sequence>
<evidence type="ECO:0000256" key="4">
    <source>
        <dbReference type="SAM" id="MobiDB-lite"/>
    </source>
</evidence>
<evidence type="ECO:0000313" key="7">
    <source>
        <dbReference type="Proteomes" id="UP001500503"/>
    </source>
</evidence>
<evidence type="ECO:0000256" key="1">
    <source>
        <dbReference type="ARBA" id="ARBA00023015"/>
    </source>
</evidence>
<dbReference type="PANTHER" id="PTHR44846:SF17">
    <property type="entry name" value="GNTR-FAMILY TRANSCRIPTIONAL REGULATOR"/>
    <property type="match status" value="1"/>
</dbReference>
<dbReference type="PROSITE" id="PS50949">
    <property type="entry name" value="HTH_GNTR"/>
    <property type="match status" value="1"/>
</dbReference>
<dbReference type="Proteomes" id="UP001500503">
    <property type="component" value="Unassembled WGS sequence"/>
</dbReference>
<name>A0ABP8PBF7_9ACTN</name>
<evidence type="ECO:0000313" key="6">
    <source>
        <dbReference type="EMBL" id="GAA4484463.1"/>
    </source>
</evidence>
<evidence type="ECO:0000256" key="3">
    <source>
        <dbReference type="ARBA" id="ARBA00023163"/>
    </source>
</evidence>
<dbReference type="InterPro" id="IPR036388">
    <property type="entry name" value="WH-like_DNA-bd_sf"/>
</dbReference>
<feature type="domain" description="HTH gntR-type" evidence="5">
    <location>
        <begin position="35"/>
        <end position="103"/>
    </location>
</feature>
<dbReference type="PRINTS" id="PR00035">
    <property type="entry name" value="HTHGNTR"/>
</dbReference>